<sequence>MTTFRDIILWRDVKVTAVVFVSGFVFLVCMTQFSLLSVVTAVAMIALIPMLVIRLLFTARSAFMKTEFQHPLNSYLSKDINVSKDRADLIGERAAGYIVDSTVSVRRLFLVEDLADSIKLLVVLYILSYLAQWFSGITLTFIGFIGLFTVPKAYDMYREEINSAMSTIKVAVDDLLDKINAAVPLAKPKPVEDTKKAKAGDEDKDKSA</sequence>
<dbReference type="KEGG" id="nve:5507506"/>
<feature type="transmembrane region" description="Helical" evidence="6">
    <location>
        <begin position="133"/>
        <end position="150"/>
    </location>
</feature>
<dbReference type="PANTHER" id="PTHR45799:SF2">
    <property type="entry name" value="RETICULON-LIKE PROTEIN"/>
    <property type="match status" value="1"/>
</dbReference>
<evidence type="ECO:0000256" key="6">
    <source>
        <dbReference type="RuleBase" id="RU363132"/>
    </source>
</evidence>
<proteinExistence type="predicted"/>
<protein>
    <recommendedName>
        <fullName evidence="6">Reticulon-like protein</fullName>
    </recommendedName>
</protein>
<comment type="subcellular location">
    <subcellularLocation>
        <location evidence="1 6">Endoplasmic reticulum membrane</location>
        <topology evidence="1 6">Multi-pass membrane protein</topology>
    </subcellularLocation>
</comment>
<dbReference type="OrthoDB" id="567788at2759"/>
<dbReference type="PANTHER" id="PTHR45799">
    <property type="entry name" value="RETICULON-LIKE PROTEIN"/>
    <property type="match status" value="1"/>
</dbReference>
<keyword evidence="4 6" id="KW-1133">Transmembrane helix</keyword>
<dbReference type="eggNOG" id="KOG1792">
    <property type="taxonomic scope" value="Eukaryota"/>
</dbReference>
<evidence type="ECO:0000256" key="2">
    <source>
        <dbReference type="ARBA" id="ARBA00022692"/>
    </source>
</evidence>
<dbReference type="InterPro" id="IPR003388">
    <property type="entry name" value="Reticulon"/>
</dbReference>
<evidence type="ECO:0000259" key="7">
    <source>
        <dbReference type="PROSITE" id="PS50845"/>
    </source>
</evidence>
<evidence type="ECO:0000313" key="9">
    <source>
        <dbReference type="Proteomes" id="UP000001593"/>
    </source>
</evidence>
<dbReference type="HOGENOM" id="CLU_048580_2_1_1"/>
<evidence type="ECO:0000313" key="8">
    <source>
        <dbReference type="EMBL" id="EDO36076.1"/>
    </source>
</evidence>
<dbReference type="Gene3D" id="1.20.5.2480">
    <property type="match status" value="1"/>
</dbReference>
<dbReference type="InterPro" id="IPR046964">
    <property type="entry name" value="RTN1-4"/>
</dbReference>
<organism evidence="8 9">
    <name type="scientific">Nematostella vectensis</name>
    <name type="common">Starlet sea anemone</name>
    <dbReference type="NCBI Taxonomy" id="45351"/>
    <lineage>
        <taxon>Eukaryota</taxon>
        <taxon>Metazoa</taxon>
        <taxon>Cnidaria</taxon>
        <taxon>Anthozoa</taxon>
        <taxon>Hexacorallia</taxon>
        <taxon>Actiniaria</taxon>
        <taxon>Edwardsiidae</taxon>
        <taxon>Nematostella</taxon>
    </lineage>
</organism>
<keyword evidence="2 6" id="KW-0812">Transmembrane</keyword>
<dbReference type="PhylomeDB" id="A7SJN6"/>
<accession>A7SJN6</accession>
<feature type="transmembrane region" description="Helical" evidence="6">
    <location>
        <begin position="12"/>
        <end position="33"/>
    </location>
</feature>
<evidence type="ECO:0000256" key="5">
    <source>
        <dbReference type="ARBA" id="ARBA00023136"/>
    </source>
</evidence>
<dbReference type="EMBL" id="DS469679">
    <property type="protein sequence ID" value="EDO36076.1"/>
    <property type="molecule type" value="Genomic_DNA"/>
</dbReference>
<reference evidence="8 9" key="1">
    <citation type="journal article" date="2007" name="Science">
        <title>Sea anemone genome reveals ancestral eumetazoan gene repertoire and genomic organization.</title>
        <authorList>
            <person name="Putnam N.H."/>
            <person name="Srivastava M."/>
            <person name="Hellsten U."/>
            <person name="Dirks B."/>
            <person name="Chapman J."/>
            <person name="Salamov A."/>
            <person name="Terry A."/>
            <person name="Shapiro H."/>
            <person name="Lindquist E."/>
            <person name="Kapitonov V.V."/>
            <person name="Jurka J."/>
            <person name="Genikhovich G."/>
            <person name="Grigoriev I.V."/>
            <person name="Lucas S.M."/>
            <person name="Steele R.E."/>
            <person name="Finnerty J.R."/>
            <person name="Technau U."/>
            <person name="Martindale M.Q."/>
            <person name="Rokhsar D.S."/>
        </authorList>
    </citation>
    <scope>NUCLEOTIDE SEQUENCE [LARGE SCALE GENOMIC DNA]</scope>
    <source>
        <strain evidence="9">CH2 X CH6</strain>
    </source>
</reference>
<keyword evidence="5 6" id="KW-0472">Membrane</keyword>
<dbReference type="AlphaFoldDB" id="A7SJN6"/>
<dbReference type="InParanoid" id="A7SJN6"/>
<gene>
    <name evidence="8" type="ORF">NEMVEDRAFT_v1g245712</name>
</gene>
<name>A7SJN6_NEMVE</name>
<dbReference type="STRING" id="45351.A7SJN6"/>
<dbReference type="PROSITE" id="PS50845">
    <property type="entry name" value="RETICULON"/>
    <property type="match status" value="1"/>
</dbReference>
<dbReference type="GO" id="GO:0005789">
    <property type="term" value="C:endoplasmic reticulum membrane"/>
    <property type="evidence" value="ECO:0007669"/>
    <property type="project" value="UniProtKB-SubCell"/>
</dbReference>
<dbReference type="OMA" id="NWGDGEH"/>
<feature type="transmembrane region" description="Helical" evidence="6">
    <location>
        <begin position="39"/>
        <end position="57"/>
    </location>
</feature>
<feature type="domain" description="Reticulon" evidence="7">
    <location>
        <begin position="4"/>
        <end position="199"/>
    </location>
</feature>
<evidence type="ECO:0000256" key="4">
    <source>
        <dbReference type="ARBA" id="ARBA00022989"/>
    </source>
</evidence>
<dbReference type="Pfam" id="PF02453">
    <property type="entry name" value="Reticulon"/>
    <property type="match status" value="1"/>
</dbReference>
<evidence type="ECO:0000256" key="3">
    <source>
        <dbReference type="ARBA" id="ARBA00022824"/>
    </source>
</evidence>
<keyword evidence="3 6" id="KW-0256">Endoplasmic reticulum</keyword>
<dbReference type="Proteomes" id="UP000001593">
    <property type="component" value="Unassembled WGS sequence"/>
</dbReference>
<evidence type="ECO:0000256" key="1">
    <source>
        <dbReference type="ARBA" id="ARBA00004477"/>
    </source>
</evidence>
<keyword evidence="9" id="KW-1185">Reference proteome</keyword>